<evidence type="ECO:0000256" key="1">
    <source>
        <dbReference type="ARBA" id="ARBA00004959"/>
    </source>
</evidence>
<dbReference type="InterPro" id="IPR002204">
    <property type="entry name" value="3-OH-isobutyrate_DH-rel_CS"/>
</dbReference>
<dbReference type="Gene3D" id="3.40.50.720">
    <property type="entry name" value="NAD(P)-binding Rossmann-like Domain"/>
    <property type="match status" value="1"/>
</dbReference>
<evidence type="ECO:0000313" key="7">
    <source>
        <dbReference type="EMBL" id="KYF50618.1"/>
    </source>
</evidence>
<evidence type="ECO:0000256" key="4">
    <source>
        <dbReference type="ARBA" id="ARBA00023064"/>
    </source>
</evidence>
<dbReference type="AlphaFoldDB" id="A0A150P547"/>
<evidence type="ECO:0000256" key="3">
    <source>
        <dbReference type="ARBA" id="ARBA00023002"/>
    </source>
</evidence>
<protein>
    <submittedName>
        <fullName evidence="7">6-phosphogluconate dehydrogenase</fullName>
    </submittedName>
</protein>
<evidence type="ECO:0000256" key="5">
    <source>
        <dbReference type="SAM" id="MobiDB-lite"/>
    </source>
</evidence>
<comment type="pathway">
    <text evidence="1">Carbohydrate degradation; pentose phosphate pathway.</text>
</comment>
<accession>A0A150P547</accession>
<dbReference type="PROSITE" id="PS00895">
    <property type="entry name" value="3_HYDROXYISOBUT_DH"/>
    <property type="match status" value="1"/>
</dbReference>
<dbReference type="SMART" id="SM01350">
    <property type="entry name" value="6PGD"/>
    <property type="match status" value="1"/>
</dbReference>
<dbReference type="InterPro" id="IPR013328">
    <property type="entry name" value="6PGD_dom2"/>
</dbReference>
<dbReference type="GO" id="GO:0004616">
    <property type="term" value="F:phosphogluconate dehydrogenase (decarboxylating) activity"/>
    <property type="evidence" value="ECO:0007669"/>
    <property type="project" value="InterPro"/>
</dbReference>
<dbReference type="InterPro" id="IPR008927">
    <property type="entry name" value="6-PGluconate_DH-like_C_sf"/>
</dbReference>
<dbReference type="InterPro" id="IPR006183">
    <property type="entry name" value="Pgluconate_DH"/>
</dbReference>
<dbReference type="InterPro" id="IPR004849">
    <property type="entry name" value="6DGDH_YqeC"/>
</dbReference>
<comment type="caution">
    <text evidence="7">The sequence shown here is derived from an EMBL/GenBank/DDBJ whole genome shotgun (WGS) entry which is preliminary data.</text>
</comment>
<dbReference type="GO" id="GO:0016054">
    <property type="term" value="P:organic acid catabolic process"/>
    <property type="evidence" value="ECO:0007669"/>
    <property type="project" value="UniProtKB-ARBA"/>
</dbReference>
<proteinExistence type="inferred from homology"/>
<gene>
    <name evidence="7" type="ORF">BE08_13175</name>
</gene>
<dbReference type="NCBIfam" id="TIGR00872">
    <property type="entry name" value="gnd_rel"/>
    <property type="match status" value="1"/>
</dbReference>
<dbReference type="GO" id="GO:0050661">
    <property type="term" value="F:NADP binding"/>
    <property type="evidence" value="ECO:0007669"/>
    <property type="project" value="InterPro"/>
</dbReference>
<name>A0A150P547_SORCE</name>
<dbReference type="PRINTS" id="PR00076">
    <property type="entry name" value="6PGDHDRGNASE"/>
</dbReference>
<evidence type="ECO:0000259" key="6">
    <source>
        <dbReference type="SMART" id="SM01350"/>
    </source>
</evidence>
<dbReference type="InterPro" id="IPR036291">
    <property type="entry name" value="NAD(P)-bd_dom_sf"/>
</dbReference>
<dbReference type="EMBL" id="JELY01003137">
    <property type="protein sequence ID" value="KYF50618.1"/>
    <property type="molecule type" value="Genomic_DNA"/>
</dbReference>
<sequence>MKLAMIGLGRMGANMARRLMRGGHEVVAFDLNQESVKQLAAEGAEAASSLGDAVEKLAPTRVVWVMLPAGAPTERVVQELGEQLAPGDVIIDGGNTYFKDDVRRARELAPRGIRYVDVGTSGGVWGIDRGYCLMVGGAPEAFSLVLPVLRTLAPGAGDVPRTPGRREAQSTSEEGFLHCGPVGAGHFVKMVHNGIEYGLMQAYAEGFDILKNAATPRLPEEHRYDLDLGEIAEVWRRGSVVGSWLLDLTAIALTESPDLGEYSGFVQDSGEGRWTVMAAIEEAVPAEVLSSALYARFRSRHDHTFAEKVLSAMRHKFGGHLERPTGG</sequence>
<feature type="region of interest" description="Disordered" evidence="5">
    <location>
        <begin position="156"/>
        <end position="175"/>
    </location>
</feature>
<comment type="similarity">
    <text evidence="2">Belongs to the 6-phosphogluconate dehydrogenase family.</text>
</comment>
<dbReference type="PANTHER" id="PTHR11811">
    <property type="entry name" value="6-PHOSPHOGLUCONATE DEHYDROGENASE"/>
    <property type="match status" value="1"/>
</dbReference>
<dbReference type="UniPathway" id="UPA00115"/>
<dbReference type="Pfam" id="PF03446">
    <property type="entry name" value="NAD_binding_2"/>
    <property type="match status" value="1"/>
</dbReference>
<dbReference type="GO" id="GO:0006098">
    <property type="term" value="P:pentose-phosphate shunt"/>
    <property type="evidence" value="ECO:0007669"/>
    <property type="project" value="UniProtKB-UniPathway"/>
</dbReference>
<dbReference type="Pfam" id="PF00393">
    <property type="entry name" value="6PGD"/>
    <property type="match status" value="1"/>
</dbReference>
<evidence type="ECO:0000313" key="8">
    <source>
        <dbReference type="Proteomes" id="UP000075420"/>
    </source>
</evidence>
<dbReference type="SUPFAM" id="SSF48179">
    <property type="entry name" value="6-phosphogluconate dehydrogenase C-terminal domain-like"/>
    <property type="match status" value="1"/>
</dbReference>
<dbReference type="InterPro" id="IPR006114">
    <property type="entry name" value="6PGDH_C"/>
</dbReference>
<dbReference type="Proteomes" id="UP000075420">
    <property type="component" value="Unassembled WGS sequence"/>
</dbReference>
<feature type="domain" description="6-phosphogluconate dehydrogenase C-terminal" evidence="6">
    <location>
        <begin position="185"/>
        <end position="327"/>
    </location>
</feature>
<keyword evidence="3" id="KW-0560">Oxidoreductase</keyword>
<reference evidence="7 8" key="1">
    <citation type="submission" date="2014-02" db="EMBL/GenBank/DDBJ databases">
        <title>The small core and large imbalanced accessory genome model reveals a collaborative survival strategy of Sorangium cellulosum strains in nature.</title>
        <authorList>
            <person name="Han K."/>
            <person name="Peng R."/>
            <person name="Blom J."/>
            <person name="Li Y.-Z."/>
        </authorList>
    </citation>
    <scope>NUCLEOTIDE SEQUENCE [LARGE SCALE GENOMIC DNA]</scope>
    <source>
        <strain evidence="7 8">So0157-25</strain>
    </source>
</reference>
<keyword evidence="4" id="KW-0311">Gluconate utilization</keyword>
<evidence type="ECO:0000256" key="2">
    <source>
        <dbReference type="ARBA" id="ARBA00008419"/>
    </source>
</evidence>
<dbReference type="Gene3D" id="1.10.1040.10">
    <property type="entry name" value="N-(1-d-carboxylethyl)-l-norvaline Dehydrogenase, domain 2"/>
    <property type="match status" value="1"/>
</dbReference>
<dbReference type="GO" id="GO:0019521">
    <property type="term" value="P:D-gluconate metabolic process"/>
    <property type="evidence" value="ECO:0007669"/>
    <property type="project" value="UniProtKB-KW"/>
</dbReference>
<organism evidence="7 8">
    <name type="scientific">Sorangium cellulosum</name>
    <name type="common">Polyangium cellulosum</name>
    <dbReference type="NCBI Taxonomy" id="56"/>
    <lineage>
        <taxon>Bacteria</taxon>
        <taxon>Pseudomonadati</taxon>
        <taxon>Myxococcota</taxon>
        <taxon>Polyangia</taxon>
        <taxon>Polyangiales</taxon>
        <taxon>Polyangiaceae</taxon>
        <taxon>Sorangium</taxon>
    </lineage>
</organism>
<dbReference type="SUPFAM" id="SSF51735">
    <property type="entry name" value="NAD(P)-binding Rossmann-fold domains"/>
    <property type="match status" value="1"/>
</dbReference>
<dbReference type="NCBIfam" id="NF007161">
    <property type="entry name" value="PRK09599.1"/>
    <property type="match status" value="1"/>
</dbReference>
<dbReference type="InterPro" id="IPR006115">
    <property type="entry name" value="6PGDH_NADP-bd"/>
</dbReference>